<keyword evidence="3" id="KW-1185">Reference proteome</keyword>
<evidence type="ECO:0000313" key="2">
    <source>
        <dbReference type="EMBL" id="KIW51820.1"/>
    </source>
</evidence>
<accession>A0A0D2EAW7</accession>
<dbReference type="RefSeq" id="XP_013312404.1">
    <property type="nucleotide sequence ID" value="XM_013456950.1"/>
</dbReference>
<dbReference type="HOGENOM" id="CLU_2867664_0_0_1"/>
<proteinExistence type="predicted"/>
<evidence type="ECO:0000256" key="1">
    <source>
        <dbReference type="SAM" id="MobiDB-lite"/>
    </source>
</evidence>
<reference evidence="2 3" key="1">
    <citation type="submission" date="2015-01" db="EMBL/GenBank/DDBJ databases">
        <title>The Genome Sequence of Exophiala xenobiotica CBS118157.</title>
        <authorList>
            <consortium name="The Broad Institute Genomics Platform"/>
            <person name="Cuomo C."/>
            <person name="de Hoog S."/>
            <person name="Gorbushina A."/>
            <person name="Stielow B."/>
            <person name="Teixiera M."/>
            <person name="Abouelleil A."/>
            <person name="Chapman S.B."/>
            <person name="Priest M."/>
            <person name="Young S.K."/>
            <person name="Wortman J."/>
            <person name="Nusbaum C."/>
            <person name="Birren B."/>
        </authorList>
    </citation>
    <scope>NUCLEOTIDE SEQUENCE [LARGE SCALE GENOMIC DNA]</scope>
    <source>
        <strain evidence="2 3">CBS 118157</strain>
    </source>
</reference>
<feature type="compositionally biased region" description="Acidic residues" evidence="1">
    <location>
        <begin position="11"/>
        <end position="34"/>
    </location>
</feature>
<feature type="region of interest" description="Disordered" evidence="1">
    <location>
        <begin position="1"/>
        <end position="64"/>
    </location>
</feature>
<protein>
    <submittedName>
        <fullName evidence="2">Uncharacterized protein</fullName>
    </submittedName>
</protein>
<dbReference type="GeneID" id="25332414"/>
<name>A0A0D2EAW7_9EURO</name>
<dbReference type="EMBL" id="KN847322">
    <property type="protein sequence ID" value="KIW51820.1"/>
    <property type="molecule type" value="Genomic_DNA"/>
</dbReference>
<organism evidence="2 3">
    <name type="scientific">Exophiala xenobiotica</name>
    <dbReference type="NCBI Taxonomy" id="348802"/>
    <lineage>
        <taxon>Eukaryota</taxon>
        <taxon>Fungi</taxon>
        <taxon>Dikarya</taxon>
        <taxon>Ascomycota</taxon>
        <taxon>Pezizomycotina</taxon>
        <taxon>Eurotiomycetes</taxon>
        <taxon>Chaetothyriomycetidae</taxon>
        <taxon>Chaetothyriales</taxon>
        <taxon>Herpotrichiellaceae</taxon>
        <taxon>Exophiala</taxon>
    </lineage>
</organism>
<dbReference type="Proteomes" id="UP000054342">
    <property type="component" value="Unassembled WGS sequence"/>
</dbReference>
<gene>
    <name evidence="2" type="ORF">PV05_10506</name>
</gene>
<sequence length="64" mass="7314">MPPIAPPEKPDPEDEPNGELEDEDEDEDEYEPDDSAIGTRRLYIEVTPDVSNPWERDTMPSVSR</sequence>
<evidence type="ECO:0000313" key="3">
    <source>
        <dbReference type="Proteomes" id="UP000054342"/>
    </source>
</evidence>
<dbReference type="AlphaFoldDB" id="A0A0D2EAW7"/>